<evidence type="ECO:0000256" key="8">
    <source>
        <dbReference type="ARBA" id="ARBA00022737"/>
    </source>
</evidence>
<reference evidence="16" key="2">
    <citation type="submission" date="2025-09" db="UniProtKB">
        <authorList>
            <consortium name="Ensembl"/>
        </authorList>
    </citation>
    <scope>IDENTIFICATION</scope>
</reference>
<keyword evidence="7" id="KW-0732">Signal</keyword>
<comment type="subcellular location">
    <subcellularLocation>
        <location evidence="1">Cell membrane</location>
        <topology evidence="1">Single-pass type I membrane protein</topology>
    </subcellularLocation>
</comment>
<keyword evidence="10 15" id="KW-1133">Transmembrane helix</keyword>
<reference evidence="16" key="1">
    <citation type="submission" date="2025-08" db="UniProtKB">
        <authorList>
            <consortium name="Ensembl"/>
        </authorList>
    </citation>
    <scope>IDENTIFICATION</scope>
</reference>
<dbReference type="GO" id="GO:0034142">
    <property type="term" value="P:toll-like receptor 4 signaling pathway"/>
    <property type="evidence" value="ECO:0007669"/>
    <property type="project" value="TreeGrafter"/>
</dbReference>
<dbReference type="GO" id="GO:0045087">
    <property type="term" value="P:innate immune response"/>
    <property type="evidence" value="ECO:0007669"/>
    <property type="project" value="UniProtKB-KW"/>
</dbReference>
<comment type="similarity">
    <text evidence="2">Belongs to the Toll-like receptor family.</text>
</comment>
<dbReference type="GO" id="GO:0032497">
    <property type="term" value="P:detection of lipopolysaccharide"/>
    <property type="evidence" value="ECO:0007669"/>
    <property type="project" value="TreeGrafter"/>
</dbReference>
<keyword evidence="11 15" id="KW-0472">Membrane</keyword>
<keyword evidence="4" id="KW-0399">Innate immunity</keyword>
<dbReference type="SMART" id="SM00369">
    <property type="entry name" value="LRR_TYP"/>
    <property type="match status" value="4"/>
</dbReference>
<evidence type="ECO:0000256" key="4">
    <source>
        <dbReference type="ARBA" id="ARBA00022588"/>
    </source>
</evidence>
<dbReference type="GO" id="GO:0006954">
    <property type="term" value="P:inflammatory response"/>
    <property type="evidence" value="ECO:0007669"/>
    <property type="project" value="UniProtKB-KW"/>
</dbReference>
<dbReference type="InterPro" id="IPR001611">
    <property type="entry name" value="Leu-rich_rpt"/>
</dbReference>
<dbReference type="GO" id="GO:0050829">
    <property type="term" value="P:defense response to Gram-negative bacterium"/>
    <property type="evidence" value="ECO:0007669"/>
    <property type="project" value="TreeGrafter"/>
</dbReference>
<keyword evidence="6 15" id="KW-0812">Transmembrane</keyword>
<evidence type="ECO:0000313" key="17">
    <source>
        <dbReference type="Proteomes" id="UP000694427"/>
    </source>
</evidence>
<dbReference type="AlphaFoldDB" id="A0A8C1MEB8"/>
<keyword evidence="3" id="KW-1003">Cell membrane</keyword>
<dbReference type="GO" id="GO:0046696">
    <property type="term" value="C:lipopolysaccharide receptor complex"/>
    <property type="evidence" value="ECO:0007669"/>
    <property type="project" value="TreeGrafter"/>
</dbReference>
<evidence type="ECO:0000256" key="9">
    <source>
        <dbReference type="ARBA" id="ARBA00022859"/>
    </source>
</evidence>
<evidence type="ECO:0000256" key="5">
    <source>
        <dbReference type="ARBA" id="ARBA00022614"/>
    </source>
</evidence>
<dbReference type="Gene3D" id="3.80.10.10">
    <property type="entry name" value="Ribonuclease Inhibitor"/>
    <property type="match status" value="1"/>
</dbReference>
<evidence type="ECO:0000256" key="1">
    <source>
        <dbReference type="ARBA" id="ARBA00004251"/>
    </source>
</evidence>
<feature type="transmembrane region" description="Helical" evidence="15">
    <location>
        <begin position="641"/>
        <end position="665"/>
    </location>
</feature>
<dbReference type="Ensembl" id="ENSCCRT00010084815.1">
    <property type="protein sequence ID" value="ENSCCRP00010076496.1"/>
    <property type="gene ID" value="ENSCCRG00010033395.1"/>
</dbReference>
<organism evidence="16 17">
    <name type="scientific">Cyprinus carpio</name>
    <name type="common">Common carp</name>
    <dbReference type="NCBI Taxonomy" id="7962"/>
    <lineage>
        <taxon>Eukaryota</taxon>
        <taxon>Metazoa</taxon>
        <taxon>Chordata</taxon>
        <taxon>Craniata</taxon>
        <taxon>Vertebrata</taxon>
        <taxon>Euteleostomi</taxon>
        <taxon>Actinopterygii</taxon>
        <taxon>Neopterygii</taxon>
        <taxon>Teleostei</taxon>
        <taxon>Ostariophysi</taxon>
        <taxon>Cypriniformes</taxon>
        <taxon>Cyprinidae</taxon>
        <taxon>Cyprininae</taxon>
        <taxon>Cyprinus</taxon>
    </lineage>
</organism>
<sequence>MKRRHCSLFVLYTMEKHFVFYTLCYTILFHLLPYNEATPWARRQCEQVAKGYDCSDMNLQVIPNEIPNSVQILTFSFNYLPALYNFTFQRLTSLNYLDLTRCGITFMYEDIFKYQPDLVTLILIGNPLVFIAERAFSGPLALKYLSLAQSKIQSLSDIPSDNLAYLEVLDIGGSEIRSLDGLSSFHCQNLHSLQLDMNSIDQIKEDDLAPLRNVHGMSISLKGNDLVNTEPGAFKSLNLSSLDLSGCFGKMNFSSLLKGLEGLKTNRLNLGLYETDPNVYIPSAALQSLCKIFVTDLDFQLQHFSDLNNFPFDCLKWIKKLDLTRAHLDSLQFTMTGPSTLSHLVLDENRFKDVCNINTRNFSLLTHLSVSGNSKQLNFSSKCLENLGILEELDLSLSLVNPRGPCCNDQLFGLSELKLLNLSYGSQMFWSPQPFSATPQLEHLDFSHSYYTLNDSSPFSNLQNLITLNLSWSNTSLTNVHIFKGLKNLQLLNLKGNTIQGGVLTQMQLFQYVPLLETLILSSCKITAFEENLFKGLMHLRQVDLSENKLVKLSTSGFYSLHFLQLNFASNAIVTVDVGSVMDLGNNSTVDLSYNPLVCNCSNFEFINWVIKNKIKVKHLMETTCNGTGTRIIDAKLQCELPVGVLAFIIILVAILITLAIFCLVRRIRKYSRYSQL</sequence>
<keyword evidence="13" id="KW-0325">Glycoprotein</keyword>
<keyword evidence="5" id="KW-0433">Leucine-rich repeat</keyword>
<evidence type="ECO:0000256" key="2">
    <source>
        <dbReference type="ARBA" id="ARBA00009634"/>
    </source>
</evidence>
<dbReference type="GO" id="GO:0005886">
    <property type="term" value="C:plasma membrane"/>
    <property type="evidence" value="ECO:0007669"/>
    <property type="project" value="UniProtKB-SubCell"/>
</dbReference>
<proteinExistence type="inferred from homology"/>
<evidence type="ECO:0000256" key="10">
    <source>
        <dbReference type="ARBA" id="ARBA00022989"/>
    </source>
</evidence>
<dbReference type="InterPro" id="IPR032675">
    <property type="entry name" value="LRR_dom_sf"/>
</dbReference>
<keyword evidence="9" id="KW-0391">Immunity</keyword>
<keyword evidence="17" id="KW-1185">Reference proteome</keyword>
<keyword evidence="14" id="KW-0395">Inflammatory response</keyword>
<evidence type="ECO:0000256" key="3">
    <source>
        <dbReference type="ARBA" id="ARBA00022475"/>
    </source>
</evidence>
<evidence type="ECO:0000313" key="16">
    <source>
        <dbReference type="Ensembl" id="ENSCCRP00010076496.1"/>
    </source>
</evidence>
<dbReference type="Pfam" id="PF13855">
    <property type="entry name" value="LRR_8"/>
    <property type="match status" value="1"/>
</dbReference>
<dbReference type="Proteomes" id="UP000694427">
    <property type="component" value="Unplaced"/>
</dbReference>
<name>A0A8C1MEB8_CYPCA</name>
<dbReference type="GO" id="GO:0002755">
    <property type="term" value="P:MyD88-dependent toll-like receptor signaling pathway"/>
    <property type="evidence" value="ECO:0007669"/>
    <property type="project" value="TreeGrafter"/>
</dbReference>
<accession>A0A8C1MEB8</accession>
<protein>
    <submittedName>
        <fullName evidence="16">CD180 molecule</fullName>
    </submittedName>
</protein>
<keyword evidence="8" id="KW-0677">Repeat</keyword>
<evidence type="ECO:0000256" key="6">
    <source>
        <dbReference type="ARBA" id="ARBA00022692"/>
    </source>
</evidence>
<dbReference type="GO" id="GO:0001530">
    <property type="term" value="F:lipopolysaccharide binding"/>
    <property type="evidence" value="ECO:0007669"/>
    <property type="project" value="TreeGrafter"/>
</dbReference>
<evidence type="ECO:0000256" key="7">
    <source>
        <dbReference type="ARBA" id="ARBA00022729"/>
    </source>
</evidence>
<evidence type="ECO:0000256" key="12">
    <source>
        <dbReference type="ARBA" id="ARBA00023170"/>
    </source>
</evidence>
<evidence type="ECO:0000256" key="13">
    <source>
        <dbReference type="ARBA" id="ARBA00023180"/>
    </source>
</evidence>
<evidence type="ECO:0000256" key="15">
    <source>
        <dbReference type="SAM" id="Phobius"/>
    </source>
</evidence>
<dbReference type="InterPro" id="IPR003591">
    <property type="entry name" value="Leu-rich_rpt_typical-subtyp"/>
</dbReference>
<dbReference type="SUPFAM" id="SSF52058">
    <property type="entry name" value="L domain-like"/>
    <property type="match status" value="2"/>
</dbReference>
<evidence type="ECO:0000256" key="14">
    <source>
        <dbReference type="ARBA" id="ARBA00023198"/>
    </source>
</evidence>
<evidence type="ECO:0000256" key="11">
    <source>
        <dbReference type="ARBA" id="ARBA00023136"/>
    </source>
</evidence>
<dbReference type="PANTHER" id="PTHR24365">
    <property type="entry name" value="TOLL-LIKE RECEPTOR"/>
    <property type="match status" value="1"/>
</dbReference>
<keyword evidence="12" id="KW-0675">Receptor</keyword>
<dbReference type="PANTHER" id="PTHR24365:SF521">
    <property type="entry name" value="TOLL-LIKE RECEPTOR 4"/>
    <property type="match status" value="1"/>
</dbReference>
<dbReference type="GO" id="GO:0001875">
    <property type="term" value="F:lipopolysaccharide immune receptor activity"/>
    <property type="evidence" value="ECO:0007669"/>
    <property type="project" value="TreeGrafter"/>
</dbReference>